<accession>A0A5B8MJR7</accession>
<name>A0A5B8MJR7_9CHLO</name>
<organism evidence="2 3">
    <name type="scientific">Chloropicon primus</name>
    <dbReference type="NCBI Taxonomy" id="1764295"/>
    <lineage>
        <taxon>Eukaryota</taxon>
        <taxon>Viridiplantae</taxon>
        <taxon>Chlorophyta</taxon>
        <taxon>Chloropicophyceae</taxon>
        <taxon>Chloropicales</taxon>
        <taxon>Chloropicaceae</taxon>
        <taxon>Chloropicon</taxon>
    </lineage>
</organism>
<evidence type="ECO:0008006" key="4">
    <source>
        <dbReference type="Google" id="ProtNLM"/>
    </source>
</evidence>
<dbReference type="Pfam" id="PF08819">
    <property type="entry name" value="DUF1802"/>
    <property type="match status" value="1"/>
</dbReference>
<evidence type="ECO:0000313" key="3">
    <source>
        <dbReference type="Proteomes" id="UP000316726"/>
    </source>
</evidence>
<sequence>MGKNVVALKEWHLAVSALEHGRQTVIFRKGGIREPVFKARSNELFLFPTSFHASLDLIKEEARPLSAKAVDWEPGPTLEMNSFALVTGSWATKEGPSALEALDDFHAYTEEFGAQRLSWNEKRVCTILELQTFNLEEPILFPSKEDYFGCFSFIDVAVDADLDGLMERATPAVPPSEFEEKRKALREALTRKVCPDLVTVQVPMRADRKQR</sequence>
<evidence type="ECO:0000313" key="2">
    <source>
        <dbReference type="EMBL" id="QDZ20716.1"/>
    </source>
</evidence>
<reference evidence="2 3" key="1">
    <citation type="submission" date="2018-07" db="EMBL/GenBank/DDBJ databases">
        <title>The complete nuclear genome of the prasinophyte Chloropicon primus (CCMP1205).</title>
        <authorList>
            <person name="Pombert J.-F."/>
            <person name="Otis C."/>
            <person name="Turmel M."/>
            <person name="Lemieux C."/>
        </authorList>
    </citation>
    <scope>NUCLEOTIDE SEQUENCE [LARGE SCALE GENOMIC DNA]</scope>
    <source>
        <strain evidence="2 3">CCMP1205</strain>
    </source>
</reference>
<dbReference type="EMBL" id="CP031037">
    <property type="protein sequence ID" value="QDZ20716.1"/>
    <property type="molecule type" value="Genomic_DNA"/>
</dbReference>
<dbReference type="Proteomes" id="UP000316726">
    <property type="component" value="Chromosome 4"/>
</dbReference>
<dbReference type="OrthoDB" id="567563at2759"/>
<keyword evidence="3" id="KW-1185">Reference proteome</keyword>
<gene>
    <name evidence="2" type="ORF">A3770_04p32340</name>
    <name evidence="1" type="ORF">CPRI1469_LOCUS3995</name>
</gene>
<dbReference type="EMBL" id="HBHL01006215">
    <property type="protein sequence ID" value="CAD9715141.1"/>
    <property type="molecule type" value="Transcribed_RNA"/>
</dbReference>
<proteinExistence type="predicted"/>
<reference evidence="1" key="2">
    <citation type="submission" date="2021-01" db="EMBL/GenBank/DDBJ databases">
        <authorList>
            <person name="Corre E."/>
            <person name="Pelletier E."/>
            <person name="Niang G."/>
            <person name="Scheremetjew M."/>
            <person name="Finn R."/>
            <person name="Kale V."/>
            <person name="Holt S."/>
            <person name="Cochrane G."/>
            <person name="Meng A."/>
            <person name="Brown T."/>
            <person name="Cohen L."/>
        </authorList>
    </citation>
    <scope>NUCLEOTIDE SEQUENCE</scope>
    <source>
        <strain evidence="1">CCMP1205</strain>
    </source>
</reference>
<evidence type="ECO:0000313" key="1">
    <source>
        <dbReference type="EMBL" id="CAD9715141.1"/>
    </source>
</evidence>
<protein>
    <recommendedName>
        <fullName evidence="4">DUF1802 domain-containing protein</fullName>
    </recommendedName>
</protein>
<dbReference type="InterPro" id="IPR014923">
    <property type="entry name" value="DUF1802"/>
</dbReference>
<dbReference type="AlphaFoldDB" id="A0A5B8MJR7"/>